<dbReference type="SUPFAM" id="SSF52833">
    <property type="entry name" value="Thioredoxin-like"/>
    <property type="match status" value="1"/>
</dbReference>
<protein>
    <submittedName>
        <fullName evidence="3">Thiol-disulfide isomerase or thioredoxin</fullName>
    </submittedName>
</protein>
<dbReference type="OrthoDB" id="9790390at2"/>
<organism evidence="3 4">
    <name type="scientific">Kosakonia arachidis</name>
    <dbReference type="NCBI Taxonomy" id="551989"/>
    <lineage>
        <taxon>Bacteria</taxon>
        <taxon>Pseudomonadati</taxon>
        <taxon>Pseudomonadota</taxon>
        <taxon>Gammaproteobacteria</taxon>
        <taxon>Enterobacterales</taxon>
        <taxon>Enterobacteriaceae</taxon>
        <taxon>Kosakonia</taxon>
    </lineage>
</organism>
<evidence type="ECO:0000313" key="4">
    <source>
        <dbReference type="Proteomes" id="UP000199187"/>
    </source>
</evidence>
<reference evidence="4" key="1">
    <citation type="submission" date="2016-10" db="EMBL/GenBank/DDBJ databases">
        <authorList>
            <person name="Varghese N."/>
            <person name="Submissions S."/>
        </authorList>
    </citation>
    <scope>NUCLEOTIDE SEQUENCE [LARGE SCALE GENOMIC DNA]</scope>
    <source>
        <strain evidence="4">Ah-143</strain>
    </source>
</reference>
<proteinExistence type="predicted"/>
<dbReference type="RefSeq" id="WP_090127046.1">
    <property type="nucleotide sequence ID" value="NZ_CP045299.1"/>
</dbReference>
<dbReference type="InterPro" id="IPR013766">
    <property type="entry name" value="Thioredoxin_domain"/>
</dbReference>
<keyword evidence="1" id="KW-1015">Disulfide bond</keyword>
<dbReference type="GO" id="GO:0016853">
    <property type="term" value="F:isomerase activity"/>
    <property type="evidence" value="ECO:0007669"/>
    <property type="project" value="UniProtKB-KW"/>
</dbReference>
<evidence type="ECO:0000256" key="1">
    <source>
        <dbReference type="ARBA" id="ARBA00023157"/>
    </source>
</evidence>
<dbReference type="AlphaFoldDB" id="A0A1I7EAI2"/>
<dbReference type="PROSITE" id="PS51352">
    <property type="entry name" value="THIOREDOXIN_2"/>
    <property type="match status" value="1"/>
</dbReference>
<dbReference type="InterPro" id="IPR036249">
    <property type="entry name" value="Thioredoxin-like_sf"/>
</dbReference>
<dbReference type="EMBL" id="FPAU01000013">
    <property type="protein sequence ID" value="SFU20863.1"/>
    <property type="molecule type" value="Genomic_DNA"/>
</dbReference>
<accession>A0A1I7EAI2</accession>
<evidence type="ECO:0000313" key="3">
    <source>
        <dbReference type="EMBL" id="SFU20863.1"/>
    </source>
</evidence>
<feature type="domain" description="Thioredoxin" evidence="2">
    <location>
        <begin position="1"/>
        <end position="109"/>
    </location>
</feature>
<keyword evidence="3" id="KW-0413">Isomerase</keyword>
<dbReference type="PANTHER" id="PTHR46115">
    <property type="entry name" value="THIOREDOXIN-LIKE PROTEIN 1"/>
    <property type="match status" value="1"/>
</dbReference>
<gene>
    <name evidence="3" type="ORF">SAMN05192562_11374</name>
</gene>
<keyword evidence="4" id="KW-1185">Reference proteome</keyword>
<dbReference type="CDD" id="cd02947">
    <property type="entry name" value="TRX_family"/>
    <property type="match status" value="1"/>
</dbReference>
<name>A0A1I7EAI2_9ENTR</name>
<dbReference type="Gene3D" id="3.40.30.10">
    <property type="entry name" value="Glutaredoxin"/>
    <property type="match status" value="1"/>
</dbReference>
<sequence length="109" mass="12461">MSVFSPSSADEYQKKIQSPNFNLIVVYFYASWSGTCSTISPKFEDASTKYDDVFFIKIDVEANDFDVLADRTYNVNVVPTFTFIKNNMVLTSFNGANYEKLISTIDKYK</sequence>
<evidence type="ECO:0000259" key="2">
    <source>
        <dbReference type="PROSITE" id="PS51352"/>
    </source>
</evidence>
<dbReference type="Proteomes" id="UP000199187">
    <property type="component" value="Unassembled WGS sequence"/>
</dbReference>
<dbReference type="Pfam" id="PF00085">
    <property type="entry name" value="Thioredoxin"/>
    <property type="match status" value="1"/>
</dbReference>